<dbReference type="EMBL" id="JAEPRD010000006">
    <property type="protein sequence ID" value="KAG2212413.1"/>
    <property type="molecule type" value="Genomic_DNA"/>
</dbReference>
<organism evidence="2 3">
    <name type="scientific">Mucor saturninus</name>
    <dbReference type="NCBI Taxonomy" id="64648"/>
    <lineage>
        <taxon>Eukaryota</taxon>
        <taxon>Fungi</taxon>
        <taxon>Fungi incertae sedis</taxon>
        <taxon>Mucoromycota</taxon>
        <taxon>Mucoromycotina</taxon>
        <taxon>Mucoromycetes</taxon>
        <taxon>Mucorales</taxon>
        <taxon>Mucorineae</taxon>
        <taxon>Mucoraceae</taxon>
        <taxon>Mucor</taxon>
    </lineage>
</organism>
<evidence type="ECO:0000313" key="2">
    <source>
        <dbReference type="EMBL" id="KAG2212413.1"/>
    </source>
</evidence>
<keyword evidence="3" id="KW-1185">Reference proteome</keyword>
<comment type="caution">
    <text evidence="2">The sequence shown here is derived from an EMBL/GenBank/DDBJ whole genome shotgun (WGS) entry which is preliminary data.</text>
</comment>
<keyword evidence="1" id="KW-0175">Coiled coil</keyword>
<proteinExistence type="predicted"/>
<gene>
    <name evidence="2" type="ORF">INT47_001774</name>
</gene>
<sequence>MKEHHSFSRYDYYIIFEFNSITCFSASIATTGQYFGTSINSNSDGNILYQGDSADEEWKLQETRENNVYVRNIFLELGIIFSNTQDGKSNKNDIHHKAVVQGIVRALEEEIEHWEKKLNSSRTQFQYVFNVPTHWDYAIREELIRPIFIQAAFIDKQDHGRLIFFTRLESTFRFIQSEDKSFKKVKIQNGKQYMMCTLDFGATTYITLDLFAARYPSFTSVENNYVPQALKSIYFTAPFKRKDGRERIQTYLENKCGFLIPAKLLDVLDDAGKAYTDKNISKMPLQSFQACQIFKNVTELHHKQYRLKQNEIQFIESITIGDIYADFPTSSLETALMNQIGNLLTYTEKANILALIIFTTDTTLCNFDYNFVKKRVEHLLKTFGTQQSRYNLMTFQYDEVERLHLTFNANSLMKSSSDLIIDYIKEFNKNRDPIILPSNPEEGQPKPVYFINIDILPTNLQFVITHVGEGGFPERPAERIQCNIQPLDNFITLSGLGQSSALRMTNRVKLFVENAFGDYLKKYSDITQQNNIRHLFMCSGSTLLDEILIDVEENWVFEKDNSAFEAINCQSDKLDESFGESWRDKSIGYAISIERSLLDNLFVSKEKINELLFASGILIKDDARYRADISSYGKDILPSIQKKLGDLQFKMKSYFVVAQLHPAHIQLALHQVVRLSSADQNAATIIVEDEIIQIENVYDTMCKVIWVHMVNNEHINYCAEYNNKENIAHHWGSAQANNDIFKHLKPCVLNILNDVRLDMDHIKEVNISTECACSIGLSRRYVLDIGFKPIIKKIAKIAAASLTNYKLFGCYEVDYVFVLGNPFNLSPSSADYSTYNILVQKALDIAIHLKEKDAQGFSLLESFDKLLFPVTLSKPYMYDRFIYGALRQVAGNTYGIRLVDKRNQFQSFRRENCTTIAPDDGSYMVVLKKGQPIPIMGLTIELRLAFEYVGCTRVGIIEAQNPNEVVYNGLILLPKDSTGVISRLRVMNEKGSSIQMVLKFKKINHDHSLHISLRAQGGEDTFPQIQRRHIDLEEPLTLAYT</sequence>
<evidence type="ECO:0000256" key="1">
    <source>
        <dbReference type="SAM" id="Coils"/>
    </source>
</evidence>
<accession>A0A8H7RMM3</accession>
<feature type="coiled-coil region" evidence="1">
    <location>
        <begin position="97"/>
        <end position="124"/>
    </location>
</feature>
<dbReference type="Proteomes" id="UP000603453">
    <property type="component" value="Unassembled WGS sequence"/>
</dbReference>
<evidence type="ECO:0000313" key="3">
    <source>
        <dbReference type="Proteomes" id="UP000603453"/>
    </source>
</evidence>
<reference evidence="2" key="1">
    <citation type="submission" date="2020-12" db="EMBL/GenBank/DDBJ databases">
        <title>Metabolic potential, ecology and presence of endohyphal bacteria is reflected in genomic diversity of Mucoromycotina.</title>
        <authorList>
            <person name="Muszewska A."/>
            <person name="Okrasinska A."/>
            <person name="Steczkiewicz K."/>
            <person name="Drgas O."/>
            <person name="Orlowska M."/>
            <person name="Perlinska-Lenart U."/>
            <person name="Aleksandrzak-Piekarczyk T."/>
            <person name="Szatraj K."/>
            <person name="Zielenkiewicz U."/>
            <person name="Pilsyk S."/>
            <person name="Malc E."/>
            <person name="Mieczkowski P."/>
            <person name="Kruszewska J.S."/>
            <person name="Biernat P."/>
            <person name="Pawlowska J."/>
        </authorList>
    </citation>
    <scope>NUCLEOTIDE SEQUENCE</scope>
    <source>
        <strain evidence="2">WA0000017839</strain>
    </source>
</reference>
<dbReference type="AlphaFoldDB" id="A0A8H7RMM3"/>
<name>A0A8H7RMM3_9FUNG</name>
<protein>
    <submittedName>
        <fullName evidence="2">Uncharacterized protein</fullName>
    </submittedName>
</protein>